<dbReference type="Proteomes" id="UP000515160">
    <property type="component" value="Chromosome 2L"/>
</dbReference>
<evidence type="ECO:0000313" key="2">
    <source>
        <dbReference type="RefSeq" id="XP_034098559.1"/>
    </source>
</evidence>
<reference evidence="2" key="1">
    <citation type="submission" date="2025-08" db="UniProtKB">
        <authorList>
            <consortium name="RefSeq"/>
        </authorList>
    </citation>
    <scope>IDENTIFICATION</scope>
    <source>
        <strain evidence="2">15112-1751.03</strain>
        <tissue evidence="2">Whole Adult</tissue>
    </source>
</reference>
<protein>
    <submittedName>
        <fullName evidence="2">Uncharacterized protein LOC117564051</fullName>
    </submittedName>
</protein>
<dbReference type="OrthoDB" id="6771842at2759"/>
<gene>
    <name evidence="2" type="primary">LOC117564051</name>
</gene>
<name>A0A6P8WL42_DROAB</name>
<keyword evidence="1" id="KW-1185">Reference proteome</keyword>
<accession>A0A6P8WL42</accession>
<dbReference type="GeneID" id="117564051"/>
<dbReference type="RefSeq" id="XP_034098559.1">
    <property type="nucleotide sequence ID" value="XM_034242668.2"/>
</dbReference>
<dbReference type="AlphaFoldDB" id="A0A6P8WL42"/>
<organism evidence="1 2">
    <name type="scientific">Drosophila albomicans</name>
    <name type="common">Fruit fly</name>
    <dbReference type="NCBI Taxonomy" id="7291"/>
    <lineage>
        <taxon>Eukaryota</taxon>
        <taxon>Metazoa</taxon>
        <taxon>Ecdysozoa</taxon>
        <taxon>Arthropoda</taxon>
        <taxon>Hexapoda</taxon>
        <taxon>Insecta</taxon>
        <taxon>Pterygota</taxon>
        <taxon>Neoptera</taxon>
        <taxon>Endopterygota</taxon>
        <taxon>Diptera</taxon>
        <taxon>Brachycera</taxon>
        <taxon>Muscomorpha</taxon>
        <taxon>Ephydroidea</taxon>
        <taxon>Drosophilidae</taxon>
        <taxon>Drosophila</taxon>
    </lineage>
</organism>
<proteinExistence type="predicted"/>
<sequence>MASNPEPKLNPRRQWTSRECESILNFMRHHPFEQPTTVAYYKMMTQEVNPELDYILVRCKVANMIKGYKRAKLQKLKNFPYYKQFQEIFKKPKPVVERLKLSPSQLDAMTLEDTDDNDEDRKLFQFPQTAETSAQIHSEHIIDPENIVEHPQSSEMLEQTLNQEFAHSDINQVPLQSNTINDPLDLNALLNTKNPQRRKFLLDQEVKIMELNLREKELRLRFFEAKTHGQLVRLKIESKERIAMKKLALKYGRE</sequence>
<evidence type="ECO:0000313" key="1">
    <source>
        <dbReference type="Proteomes" id="UP000515160"/>
    </source>
</evidence>